<evidence type="ECO:0000256" key="8">
    <source>
        <dbReference type="SAM" id="Phobius"/>
    </source>
</evidence>
<dbReference type="Proteomes" id="UP000290057">
    <property type="component" value="Chromosome"/>
</dbReference>
<keyword evidence="6 8" id="KW-0472">Membrane</keyword>
<gene>
    <name evidence="9" type="ORF">EKJ_25450</name>
</gene>
<keyword evidence="10" id="KW-1185">Reference proteome</keyword>
<dbReference type="EMBL" id="AP019389">
    <property type="protein sequence ID" value="BBI21698.1"/>
    <property type="molecule type" value="Genomic_DNA"/>
</dbReference>
<dbReference type="AlphaFoldDB" id="A0A3T1CLI1"/>
<feature type="transmembrane region" description="Helical" evidence="8">
    <location>
        <begin position="185"/>
        <end position="207"/>
    </location>
</feature>
<feature type="transmembrane region" description="Helical" evidence="8">
    <location>
        <begin position="332"/>
        <end position="353"/>
    </location>
</feature>
<feature type="transmembrane region" description="Helical" evidence="8">
    <location>
        <begin position="453"/>
        <end position="476"/>
    </location>
</feature>
<sequence>MTIGDAREQEAPEGFAARVRNALAWRWGSQLIAQFITWGSTILVVRLLDPSDYGLFAMSQVVVTALSFLNGWSFASSLIQSDEVSERDIGQVFALLLVTNGALAAIQLLLAPFVAQYYGQPEVARLLQVQALIFLAIPFTALPTALLARRLEFRSQGIANLVSAIAAALTALALAWFGFGVWALIYAPIAGYAVRAVIMSVAARLWVRPVFDLRGARRMITFGGALTLCQLFWIVQSQSDIFIAGRVFSVYDLGLYSEALFLTLIVTGRFIPPLNEVAFPAYAELHKTGRRLGPYFERTMQSVLLVVSPIYIGLSLTAPEAILVVFGPKWTGMAPIVAGLALVMPLMAVQIICSPTCTATGKERIYLATSIAGAVIFATSFFIGVRFGALGLVHAWWIAAPLLLAFTLALTLPQIELPLRRLLAAAAPPVLACAAMAAVVSALRLVLPADIGPVLTLGALGSAGAATYAAVLYLVWPDVIRQSMAMIRRSPGDPLPPRASAPAPADRTSTIAD</sequence>
<evidence type="ECO:0000256" key="4">
    <source>
        <dbReference type="ARBA" id="ARBA00022692"/>
    </source>
</evidence>
<feature type="transmembrane region" description="Helical" evidence="8">
    <location>
        <begin position="158"/>
        <end position="179"/>
    </location>
</feature>
<feature type="transmembrane region" description="Helical" evidence="8">
    <location>
        <begin position="365"/>
        <end position="389"/>
    </location>
</feature>
<evidence type="ECO:0000256" key="2">
    <source>
        <dbReference type="ARBA" id="ARBA00007430"/>
    </source>
</evidence>
<dbReference type="PANTHER" id="PTHR30250:SF10">
    <property type="entry name" value="LIPOPOLYSACCHARIDE BIOSYNTHESIS PROTEIN WZXC"/>
    <property type="match status" value="1"/>
</dbReference>
<feature type="transmembrane region" description="Helical" evidence="8">
    <location>
        <begin position="53"/>
        <end position="72"/>
    </location>
</feature>
<feature type="transmembrane region" description="Helical" evidence="8">
    <location>
        <begin position="395"/>
        <end position="415"/>
    </location>
</feature>
<dbReference type="RefSeq" id="WP_232036697.1">
    <property type="nucleotide sequence ID" value="NZ_AP019389.1"/>
</dbReference>
<reference evidence="9 10" key="1">
    <citation type="submission" date="2019-01" db="EMBL/GenBank/DDBJ databases">
        <title>Complete genome sequence of Erythrobacter flavus KJ5.</title>
        <authorList>
            <person name="Kanesaki Y."/>
            <person name="Brotosudarmo T."/>
            <person name="Moriuchi R."/>
            <person name="Awai K."/>
        </authorList>
    </citation>
    <scope>NUCLEOTIDE SEQUENCE [LARGE SCALE GENOMIC DNA]</scope>
    <source>
        <strain evidence="9 10">KJ5</strain>
    </source>
</reference>
<feature type="transmembrane region" description="Helical" evidence="8">
    <location>
        <begin position="303"/>
        <end position="326"/>
    </location>
</feature>
<dbReference type="CDD" id="cd13127">
    <property type="entry name" value="MATE_tuaB_like"/>
    <property type="match status" value="1"/>
</dbReference>
<keyword evidence="4 8" id="KW-0812">Transmembrane</keyword>
<evidence type="ECO:0000313" key="10">
    <source>
        <dbReference type="Proteomes" id="UP000290057"/>
    </source>
</evidence>
<feature type="transmembrane region" description="Helical" evidence="8">
    <location>
        <begin position="92"/>
        <end position="115"/>
    </location>
</feature>
<feature type="transmembrane region" description="Helical" evidence="8">
    <location>
        <begin position="27"/>
        <end position="47"/>
    </location>
</feature>
<feature type="transmembrane region" description="Helical" evidence="8">
    <location>
        <begin position="422"/>
        <end position="447"/>
    </location>
</feature>
<dbReference type="InterPro" id="IPR050833">
    <property type="entry name" value="Poly_Biosynth_Transport"/>
</dbReference>
<evidence type="ECO:0000256" key="6">
    <source>
        <dbReference type="ARBA" id="ARBA00023136"/>
    </source>
</evidence>
<keyword evidence="5 8" id="KW-1133">Transmembrane helix</keyword>
<comment type="similarity">
    <text evidence="2">Belongs to the polysaccharide synthase family.</text>
</comment>
<proteinExistence type="inferred from homology"/>
<evidence type="ECO:0000313" key="9">
    <source>
        <dbReference type="EMBL" id="BBI21698.1"/>
    </source>
</evidence>
<accession>A0A3T1CLI1</accession>
<feature type="region of interest" description="Disordered" evidence="7">
    <location>
        <begin position="491"/>
        <end position="513"/>
    </location>
</feature>
<evidence type="ECO:0000256" key="7">
    <source>
        <dbReference type="SAM" id="MobiDB-lite"/>
    </source>
</evidence>
<dbReference type="Pfam" id="PF13440">
    <property type="entry name" value="Polysacc_synt_3"/>
    <property type="match status" value="1"/>
</dbReference>
<evidence type="ECO:0000256" key="5">
    <source>
        <dbReference type="ARBA" id="ARBA00022989"/>
    </source>
</evidence>
<feature type="transmembrane region" description="Helical" evidence="8">
    <location>
        <begin position="127"/>
        <end position="146"/>
    </location>
</feature>
<feature type="compositionally biased region" description="Low complexity" evidence="7">
    <location>
        <begin position="500"/>
        <end position="513"/>
    </location>
</feature>
<feature type="transmembrane region" description="Helical" evidence="8">
    <location>
        <begin position="219"/>
        <end position="239"/>
    </location>
</feature>
<feature type="transmembrane region" description="Helical" evidence="8">
    <location>
        <begin position="259"/>
        <end position="282"/>
    </location>
</feature>
<evidence type="ECO:0000256" key="1">
    <source>
        <dbReference type="ARBA" id="ARBA00004651"/>
    </source>
</evidence>
<comment type="subcellular location">
    <subcellularLocation>
        <location evidence="1">Cell membrane</location>
        <topology evidence="1">Multi-pass membrane protein</topology>
    </subcellularLocation>
</comment>
<evidence type="ECO:0000256" key="3">
    <source>
        <dbReference type="ARBA" id="ARBA00022475"/>
    </source>
</evidence>
<name>A0A3T1CLI1_9SPHN</name>
<protein>
    <submittedName>
        <fullName evidence="9">Uncharacterized protein</fullName>
    </submittedName>
</protein>
<keyword evidence="3" id="KW-1003">Cell membrane</keyword>
<dbReference type="PANTHER" id="PTHR30250">
    <property type="entry name" value="PST FAMILY PREDICTED COLANIC ACID TRANSPORTER"/>
    <property type="match status" value="1"/>
</dbReference>
<dbReference type="GO" id="GO:0005886">
    <property type="term" value="C:plasma membrane"/>
    <property type="evidence" value="ECO:0007669"/>
    <property type="project" value="UniProtKB-SubCell"/>
</dbReference>
<organism evidence="9 10">
    <name type="scientific">Qipengyuania flava</name>
    <dbReference type="NCBI Taxonomy" id="192812"/>
    <lineage>
        <taxon>Bacteria</taxon>
        <taxon>Pseudomonadati</taxon>
        <taxon>Pseudomonadota</taxon>
        <taxon>Alphaproteobacteria</taxon>
        <taxon>Sphingomonadales</taxon>
        <taxon>Erythrobacteraceae</taxon>
        <taxon>Qipengyuania</taxon>
    </lineage>
</organism>